<gene>
    <name evidence="3 4 5" type="primary">LOC115214953</name>
</gene>
<organism evidence="2 3">
    <name type="scientific">Octopus sinensis</name>
    <name type="common">East Asian common octopus</name>
    <dbReference type="NCBI Taxonomy" id="2607531"/>
    <lineage>
        <taxon>Eukaryota</taxon>
        <taxon>Metazoa</taxon>
        <taxon>Spiralia</taxon>
        <taxon>Lophotrochozoa</taxon>
        <taxon>Mollusca</taxon>
        <taxon>Cephalopoda</taxon>
        <taxon>Coleoidea</taxon>
        <taxon>Octopodiformes</taxon>
        <taxon>Octopoda</taxon>
        <taxon>Incirrata</taxon>
        <taxon>Octopodidae</taxon>
        <taxon>Octopus</taxon>
    </lineage>
</organism>
<keyword evidence="2" id="KW-1185">Reference proteome</keyword>
<feature type="region of interest" description="Disordered" evidence="1">
    <location>
        <begin position="328"/>
        <end position="409"/>
    </location>
</feature>
<dbReference type="RefSeq" id="XP_029639906.1">
    <property type="nucleotide sequence ID" value="XM_029784046.2"/>
</dbReference>
<dbReference type="RefSeq" id="XP_029639907.1">
    <property type="nucleotide sequence ID" value="XM_029784047.2"/>
</dbReference>
<dbReference type="Proteomes" id="UP000515154">
    <property type="component" value="Linkage group LG8"/>
</dbReference>
<feature type="compositionally biased region" description="Pro residues" evidence="1">
    <location>
        <begin position="804"/>
        <end position="814"/>
    </location>
</feature>
<dbReference type="KEGG" id="osn:115214953"/>
<feature type="compositionally biased region" description="Pro residues" evidence="1">
    <location>
        <begin position="1202"/>
        <end position="1211"/>
    </location>
</feature>
<feature type="region of interest" description="Disordered" evidence="1">
    <location>
        <begin position="954"/>
        <end position="1048"/>
    </location>
</feature>
<feature type="compositionally biased region" description="Polar residues" evidence="1">
    <location>
        <begin position="955"/>
        <end position="966"/>
    </location>
</feature>
<feature type="compositionally biased region" description="Low complexity" evidence="1">
    <location>
        <begin position="716"/>
        <end position="744"/>
    </location>
</feature>
<feature type="compositionally biased region" description="Gly residues" evidence="1">
    <location>
        <begin position="974"/>
        <end position="985"/>
    </location>
</feature>
<evidence type="ECO:0000256" key="1">
    <source>
        <dbReference type="SAM" id="MobiDB-lite"/>
    </source>
</evidence>
<feature type="region of interest" description="Disordered" evidence="1">
    <location>
        <begin position="791"/>
        <end position="883"/>
    </location>
</feature>
<feature type="compositionally biased region" description="Basic and acidic residues" evidence="1">
    <location>
        <begin position="698"/>
        <end position="710"/>
    </location>
</feature>
<feature type="compositionally biased region" description="Polar residues" evidence="1">
    <location>
        <begin position="328"/>
        <end position="347"/>
    </location>
</feature>
<proteinExistence type="predicted"/>
<feature type="compositionally biased region" description="Low complexity" evidence="1">
    <location>
        <begin position="1025"/>
        <end position="1040"/>
    </location>
</feature>
<feature type="region of interest" description="Disordered" evidence="1">
    <location>
        <begin position="600"/>
        <end position="773"/>
    </location>
</feature>
<feature type="compositionally biased region" description="Basic and acidic residues" evidence="1">
    <location>
        <begin position="576"/>
        <end position="586"/>
    </location>
</feature>
<feature type="compositionally biased region" description="Basic residues" evidence="1">
    <location>
        <begin position="1222"/>
        <end position="1232"/>
    </location>
</feature>
<dbReference type="RefSeq" id="XP_029639905.1">
    <property type="nucleotide sequence ID" value="XM_029784045.2"/>
</dbReference>
<feature type="region of interest" description="Disordered" evidence="1">
    <location>
        <begin position="29"/>
        <end position="61"/>
    </location>
</feature>
<feature type="compositionally biased region" description="Polar residues" evidence="1">
    <location>
        <begin position="1103"/>
        <end position="1116"/>
    </location>
</feature>
<dbReference type="PANTHER" id="PTHR22972">
    <property type="entry name" value="SERINE/THREONINE PROTEIN KINASE"/>
    <property type="match status" value="1"/>
</dbReference>
<feature type="compositionally biased region" description="Basic and acidic residues" evidence="1">
    <location>
        <begin position="836"/>
        <end position="852"/>
    </location>
</feature>
<feature type="compositionally biased region" description="Basic and acidic residues" evidence="1">
    <location>
        <begin position="450"/>
        <end position="462"/>
    </location>
</feature>
<feature type="region of interest" description="Disordered" evidence="1">
    <location>
        <begin position="107"/>
        <end position="128"/>
    </location>
</feature>
<evidence type="ECO:0000313" key="3">
    <source>
        <dbReference type="RefSeq" id="XP_029639905.1"/>
    </source>
</evidence>
<feature type="region of interest" description="Disordered" evidence="1">
    <location>
        <begin position="269"/>
        <end position="308"/>
    </location>
</feature>
<feature type="compositionally biased region" description="Low complexity" evidence="1">
    <location>
        <begin position="663"/>
        <end position="680"/>
    </location>
</feature>
<dbReference type="GO" id="GO:0004672">
    <property type="term" value="F:protein kinase activity"/>
    <property type="evidence" value="ECO:0007669"/>
    <property type="project" value="TreeGrafter"/>
</dbReference>
<evidence type="ECO:0000313" key="5">
    <source>
        <dbReference type="RefSeq" id="XP_029639907.1"/>
    </source>
</evidence>
<evidence type="ECO:0000313" key="4">
    <source>
        <dbReference type="RefSeq" id="XP_029639906.1"/>
    </source>
</evidence>
<feature type="compositionally biased region" description="Polar residues" evidence="1">
    <location>
        <begin position="645"/>
        <end position="655"/>
    </location>
</feature>
<protein>
    <submittedName>
        <fullName evidence="3 4">Uncharacterized protein LOC115214953 isoform X1</fullName>
    </submittedName>
</protein>
<accession>A0A6P7SNQ9</accession>
<feature type="region of interest" description="Disordered" evidence="1">
    <location>
        <begin position="517"/>
        <end position="586"/>
    </location>
</feature>
<feature type="compositionally biased region" description="Low complexity" evidence="1">
    <location>
        <begin position="1121"/>
        <end position="1132"/>
    </location>
</feature>
<dbReference type="PANTHER" id="PTHR22972:SF8">
    <property type="entry name" value="PROTEIN KINASE DOMAIN-CONTAINING PROTEIN"/>
    <property type="match status" value="1"/>
</dbReference>
<feature type="region of interest" description="Disordered" evidence="1">
    <location>
        <begin position="430"/>
        <end position="464"/>
    </location>
</feature>
<feature type="compositionally biased region" description="Polar residues" evidence="1">
    <location>
        <begin position="112"/>
        <end position="128"/>
    </location>
</feature>
<name>A0A6P7SNQ9_9MOLL</name>
<feature type="compositionally biased region" description="Polar residues" evidence="1">
    <location>
        <begin position="298"/>
        <end position="308"/>
    </location>
</feature>
<feature type="region of interest" description="Disordered" evidence="1">
    <location>
        <begin position="1154"/>
        <end position="1238"/>
    </location>
</feature>
<feature type="region of interest" description="Disordered" evidence="1">
    <location>
        <begin position="1103"/>
        <end position="1137"/>
    </location>
</feature>
<reference evidence="3 4" key="1">
    <citation type="submission" date="2025-08" db="UniProtKB">
        <authorList>
            <consortium name="RefSeq"/>
        </authorList>
    </citation>
    <scope>IDENTIFICATION</scope>
</reference>
<dbReference type="InterPro" id="IPR051511">
    <property type="entry name" value="MitoQC_Scaffold_Kinases"/>
</dbReference>
<evidence type="ECO:0000313" key="2">
    <source>
        <dbReference type="Proteomes" id="UP000515154"/>
    </source>
</evidence>
<feature type="compositionally biased region" description="Low complexity" evidence="1">
    <location>
        <begin position="531"/>
        <end position="554"/>
    </location>
</feature>
<sequence>MSEVCAEFSQNAWRKDLCANCLRPRSEHIKPPCNHLKPRRNSAGRGSPPVPAKRNSSLIKSNLSVGPRVSSIVDKNANDQQNLNENIKLLSIKPLVVDDNVSKRIATHSSDENPLSCEQSGSKDNSINTKADLTKSEIPLKGALKLTRNKDENRAFRVIFSESEPEIIGHDGGSDYLYPDDDDDVPEEAEITPPGSIQLTEEEKQFALLALENTLWNSDTHNLRVETPLEGRLKRVPSKEFEDVELEFLWKADRFQGLRDCDLLPKKFGTFPRRNKSPKAQLSSRPSLEFSHGIKTSPLKSSKNFDNETIQDADEDLTFRLRSASENSTLYQSRNMQNNASKNIMDQKTSKDTDNIEQVSSSPYRVVESLPKPAPKPASLKKGVSDPVEKPIPSARHKDDRQSNQSVMSMMSRSVEGRLEDCFEKTDIGDSDTLRRHGLKPPAPVKRQHLTKEGTIGRRDEMSSSFAGTTFDRKYDRDDFTMLRVEGDAYEARYSKAKSVDFEAKMASVAATLDFTKTKGKRQAPQPPVSPVAGVSASPSKSSTKSSDGSCKKGPSLDQCRRSAVGEDVESMESMDGYKGKKNENSMKKGFASMFRSFLRRGRDSSSESSTEQSFDNNTAVKPNDTSKDLPSIMYDNKSEFLSPDNGNADETSGGQFRVRVFPSPTKSTVSVSSTTSSTSNETLDSRPPSEMISSSDVRNESQDRPRESTEEIDESSPSSRKSTLSRESVHQSNSMSNSSNLSENTEDIVVVKRRVKSPKKMPAPSAPRCAATSEKNALFAKELELRLSKAVDNKTGTLKKTPAPQPPMPPPPLVEDDANNTEAPAFGAAPSSDSNRQDAVTDPRPIEKIELPKAAQSRRSFLGKFAGNRRSRPPPPPVKRAKSITEASLPLHDLHMKKIDLSDISGPVDARVQKTQRMRHLHRMQINAVAADFNNRRKVLNYSYKDSLLAEMSPSGTVSRRNTVTLGDDSAFGSGGSTSSGSGGDKNFDDPNISPLGSVENLYEPITPKYPGQRDNYYYPVDPSRSNSASRTSSNGSSNFPTEGYLEPITSMRPPSVVTTAPAITAAVVAVGTAPPAAATFSSVPSETTVKIPTMHIEPVRTSLTESSAESSPQLSAELPPNQIQESQQPEIPEEEERQIILASQPIYEEINGYSKNNADEGGPPPLPKDNRIPRSTVGEAKTPIQSRSSEDLLEHCTQTPQPPLAPLPQPTMGTLTRPKPAPRRKPKRPHGAPPEQYVAMNRPATVTISLGADDVKEMYSKLTNMNQDTLQHIHNYFESIFSRGLDRTLGFLKWSDFELISKQPVHTSEDCIVYGAKLLQDKASCHLVLTHGNNVCDSYVPHPAFMRLQNLSANDIPASFLPSMTDNTDQCSVFPIGSSSSSTAVIPSPHWHLAVGQYSSMVTWHDYITDLKDTMLHNPDSFVQILSFLFLQVVSGILHHLDRGSPQLHFRPVRIFLLSQKNFSGKRVCLLPSFKADNKLPSDMNDFCAKLLHNLFDKYLFDDEKLLECSKGLYRGLELLQSDKPDCLAIVRGMLELVIWGPYPSELAGSTFTSQEQAYDFWLDKERAMMVNRFARCSLDPSGSFSIEDFYKLRFLLNSTGTTLVENSQYIS</sequence>